<proteinExistence type="predicted"/>
<accession>A0A1J5P5R7</accession>
<sequence length="40" mass="4310">MVELVFLEIKPPHQGPYGPGLRINGDKGTFNFGQLGDLPG</sequence>
<dbReference type="AlphaFoldDB" id="A0A1J5P5R7"/>
<protein>
    <submittedName>
        <fullName evidence="1">Uncharacterized protein</fullName>
    </submittedName>
</protein>
<name>A0A1J5P5R7_9ZZZZ</name>
<organism evidence="1">
    <name type="scientific">mine drainage metagenome</name>
    <dbReference type="NCBI Taxonomy" id="410659"/>
    <lineage>
        <taxon>unclassified sequences</taxon>
        <taxon>metagenomes</taxon>
        <taxon>ecological metagenomes</taxon>
    </lineage>
</organism>
<dbReference type="EMBL" id="MLJW01006295">
    <property type="protein sequence ID" value="OIQ66881.1"/>
    <property type="molecule type" value="Genomic_DNA"/>
</dbReference>
<evidence type="ECO:0000313" key="1">
    <source>
        <dbReference type="EMBL" id="OIQ66881.1"/>
    </source>
</evidence>
<comment type="caution">
    <text evidence="1">The sequence shown here is derived from an EMBL/GenBank/DDBJ whole genome shotgun (WGS) entry which is preliminary data.</text>
</comment>
<reference evidence="1" key="1">
    <citation type="submission" date="2016-10" db="EMBL/GenBank/DDBJ databases">
        <title>Sequence of Gallionella enrichment culture.</title>
        <authorList>
            <person name="Poehlein A."/>
            <person name="Muehling M."/>
            <person name="Daniel R."/>
        </authorList>
    </citation>
    <scope>NUCLEOTIDE SEQUENCE</scope>
</reference>
<gene>
    <name evidence="1" type="ORF">GALL_515470</name>
</gene>